<gene>
    <name evidence="10" type="primary">dacA</name>
    <name evidence="12" type="ORF">BLITH_0022</name>
</gene>
<comment type="similarity">
    <text evidence="10">Belongs to the adenylate cyclase family. DacA/CdaA subfamily.</text>
</comment>
<keyword evidence="4 10" id="KW-0812">Transmembrane</keyword>
<dbReference type="EMBL" id="PEBW01000006">
    <property type="protein sequence ID" value="PTQ51196.1"/>
    <property type="molecule type" value="Genomic_DNA"/>
</dbReference>
<dbReference type="HAMAP" id="MF_01499">
    <property type="entry name" value="DacA"/>
    <property type="match status" value="1"/>
</dbReference>
<dbReference type="InterPro" id="IPR036888">
    <property type="entry name" value="DNA_integrity_DisA_N_sf"/>
</dbReference>
<feature type="transmembrane region" description="Helical" evidence="10">
    <location>
        <begin position="97"/>
        <end position="115"/>
    </location>
</feature>
<proteinExistence type="inferred from homology"/>
<dbReference type="SUPFAM" id="SSF143597">
    <property type="entry name" value="YojJ-like"/>
    <property type="match status" value="1"/>
</dbReference>
<accession>A0A2T5G4T4</accession>
<reference evidence="12 13" key="1">
    <citation type="submission" date="2017-08" db="EMBL/GenBank/DDBJ databases">
        <title>Burning lignite coal seam in the remote Altai Mountains harbors a hydrogen-driven thermophilic microbial community.</title>
        <authorList>
            <person name="Kadnikov V.V."/>
            <person name="Mardanov A.V."/>
            <person name="Ivasenko D."/>
            <person name="Beletsky A.V."/>
            <person name="Karnachuk O.V."/>
            <person name="Ravin N.V."/>
        </authorList>
    </citation>
    <scope>NUCLEOTIDE SEQUENCE [LARGE SCALE GENOMIC DNA]</scope>
    <source>
        <strain evidence="12">AL31</strain>
    </source>
</reference>
<dbReference type="Gene3D" id="3.40.1700.10">
    <property type="entry name" value="DNA integrity scanning protein, DisA, N-terminal domain"/>
    <property type="match status" value="1"/>
</dbReference>
<dbReference type="InterPro" id="IPR045585">
    <property type="entry name" value="CdaA_N"/>
</dbReference>
<evidence type="ECO:0000256" key="7">
    <source>
        <dbReference type="ARBA" id="ARBA00022840"/>
    </source>
</evidence>
<comment type="caution">
    <text evidence="12">The sequence shown here is derived from an EMBL/GenBank/DDBJ whole genome shotgun (WGS) entry which is preliminary data.</text>
</comment>
<evidence type="ECO:0000256" key="8">
    <source>
        <dbReference type="ARBA" id="ARBA00022989"/>
    </source>
</evidence>
<evidence type="ECO:0000256" key="10">
    <source>
        <dbReference type="HAMAP-Rule" id="MF_01499"/>
    </source>
</evidence>
<dbReference type="GO" id="GO:0106408">
    <property type="term" value="F:diadenylate cyclase activity"/>
    <property type="evidence" value="ECO:0007669"/>
    <property type="project" value="UniProtKB-EC"/>
</dbReference>
<organism evidence="12 13">
    <name type="scientific">Brockia lithotrophica</name>
    <dbReference type="NCBI Taxonomy" id="933949"/>
    <lineage>
        <taxon>Bacteria</taxon>
        <taxon>Bacillati</taxon>
        <taxon>Bacillota</taxon>
        <taxon>Bacilli</taxon>
        <taxon>Bacillales</taxon>
        <taxon>Bacillales Family X. Incertae Sedis</taxon>
        <taxon>Brockia</taxon>
    </lineage>
</organism>
<dbReference type="InterPro" id="IPR003390">
    <property type="entry name" value="DNA_integrity_scan_DisA_N"/>
</dbReference>
<evidence type="ECO:0000256" key="2">
    <source>
        <dbReference type="ARBA" id="ARBA00022475"/>
    </source>
</evidence>
<comment type="function">
    <text evidence="10">Catalyzes the condensation of 2 ATP molecules into cyclic di-AMP (c-di-AMP), a second messenger used to regulate differing processes in different bacteria.</text>
</comment>
<evidence type="ECO:0000256" key="9">
    <source>
        <dbReference type="ARBA" id="ARBA00023136"/>
    </source>
</evidence>
<evidence type="ECO:0000313" key="13">
    <source>
        <dbReference type="Proteomes" id="UP000244016"/>
    </source>
</evidence>
<dbReference type="InterPro" id="IPR050338">
    <property type="entry name" value="DisA"/>
</dbReference>
<dbReference type="AlphaFoldDB" id="A0A2T5G4T4"/>
<dbReference type="NCBIfam" id="TIGR00159">
    <property type="entry name" value="diadenylate cyclase CdaA"/>
    <property type="match status" value="1"/>
</dbReference>
<keyword evidence="6 10" id="KW-0547">Nucleotide-binding</keyword>
<comment type="catalytic activity">
    <reaction evidence="1 10">
        <text>2 ATP = 3',3'-c-di-AMP + 2 diphosphate</text>
        <dbReference type="Rhea" id="RHEA:35655"/>
        <dbReference type="ChEBI" id="CHEBI:30616"/>
        <dbReference type="ChEBI" id="CHEBI:33019"/>
        <dbReference type="ChEBI" id="CHEBI:71500"/>
        <dbReference type="EC" id="2.7.7.85"/>
    </reaction>
</comment>
<dbReference type="GO" id="GO:0004016">
    <property type="term" value="F:adenylate cyclase activity"/>
    <property type="evidence" value="ECO:0007669"/>
    <property type="project" value="UniProtKB-UniRule"/>
</dbReference>
<evidence type="ECO:0000256" key="1">
    <source>
        <dbReference type="ARBA" id="ARBA00000877"/>
    </source>
</evidence>
<comment type="subunit">
    <text evidence="10">Probably a homodimer.</text>
</comment>
<name>A0A2T5G4T4_9BACL</name>
<dbReference type="GO" id="GO:0005524">
    <property type="term" value="F:ATP binding"/>
    <property type="evidence" value="ECO:0007669"/>
    <property type="project" value="UniProtKB-UniRule"/>
</dbReference>
<dbReference type="InterPro" id="IPR034701">
    <property type="entry name" value="CdaA"/>
</dbReference>
<dbReference type="Pfam" id="PF02457">
    <property type="entry name" value="DAC"/>
    <property type="match status" value="1"/>
</dbReference>
<dbReference type="PANTHER" id="PTHR34185">
    <property type="entry name" value="DIADENYLATE CYCLASE"/>
    <property type="match status" value="1"/>
</dbReference>
<feature type="domain" description="DAC" evidence="11">
    <location>
        <begin position="138"/>
        <end position="298"/>
    </location>
</feature>
<evidence type="ECO:0000256" key="3">
    <source>
        <dbReference type="ARBA" id="ARBA00022679"/>
    </source>
</evidence>
<evidence type="ECO:0000256" key="4">
    <source>
        <dbReference type="ARBA" id="ARBA00022692"/>
    </source>
</evidence>
<keyword evidence="5 10" id="KW-0548">Nucleotidyltransferase</keyword>
<dbReference type="EC" id="2.7.7.85" evidence="10"/>
<dbReference type="PROSITE" id="PS51794">
    <property type="entry name" value="DAC"/>
    <property type="match status" value="1"/>
</dbReference>
<evidence type="ECO:0000313" key="12">
    <source>
        <dbReference type="EMBL" id="PTQ51196.1"/>
    </source>
</evidence>
<dbReference type="Pfam" id="PF19293">
    <property type="entry name" value="CdaA_N"/>
    <property type="match status" value="1"/>
</dbReference>
<dbReference type="Proteomes" id="UP000244016">
    <property type="component" value="Unassembled WGS sequence"/>
</dbReference>
<keyword evidence="8 10" id="KW-1133">Transmembrane helix</keyword>
<sequence>MFSGSFARLLQEWPTLAEGTQVGRSRGAAFSRRRNVLIWVRSAGGRRGRKKAVKRRVDNFWEVFWRYAADILDIALVSVVFYYLIVLLRGTKAVQLLKGYLIIVAVWLVSSFLHLRALQWLMSQAFSLGVFAILIIFQPELRRALEELGSGRLLQPSREGARRAEEHIAETLASAASYMAKRRIGALIALEGHVSLKSYADTGTAIGARLSEPLLIQIFIPNTPLHDGAVIVRGDEIVAAGCYFPLSDRRDLRRGLGTRHRAAVGVSELSDALVLVVSEETGNISLAYQGLLEEGFGEEQLRERIQEWLRERRPRSSGLKRGFLRGALARE</sequence>
<protein>
    <recommendedName>
        <fullName evidence="10">Diadenylate cyclase</fullName>
        <shortName evidence="10">DAC</shortName>
        <ecNumber evidence="10">2.7.7.85</ecNumber>
    </recommendedName>
    <alternativeName>
        <fullName evidence="10">Cyclic-di-AMP synthase</fullName>
        <shortName evidence="10">c-di-AMP synthase</shortName>
    </alternativeName>
</protein>
<dbReference type="FunFam" id="3.40.1700.10:FF:000002">
    <property type="entry name" value="Diadenylate cyclase"/>
    <property type="match status" value="1"/>
</dbReference>
<dbReference type="PANTHER" id="PTHR34185:SF1">
    <property type="entry name" value="DIADENYLATE CYCLASE"/>
    <property type="match status" value="1"/>
</dbReference>
<keyword evidence="7 10" id="KW-0067">ATP-binding</keyword>
<keyword evidence="9 10" id="KW-0472">Membrane</keyword>
<evidence type="ECO:0000259" key="11">
    <source>
        <dbReference type="PROSITE" id="PS51794"/>
    </source>
</evidence>
<dbReference type="GO" id="GO:0006171">
    <property type="term" value="P:cAMP biosynthetic process"/>
    <property type="evidence" value="ECO:0007669"/>
    <property type="project" value="InterPro"/>
</dbReference>
<evidence type="ECO:0000256" key="5">
    <source>
        <dbReference type="ARBA" id="ARBA00022695"/>
    </source>
</evidence>
<comment type="caution">
    <text evidence="10">Lacks conserved residue(s) required for the propagation of feature annotation.</text>
</comment>
<keyword evidence="3 10" id="KW-0808">Transferase</keyword>
<feature type="transmembrane region" description="Helical" evidence="10">
    <location>
        <begin position="64"/>
        <end position="85"/>
    </location>
</feature>
<evidence type="ECO:0000256" key="6">
    <source>
        <dbReference type="ARBA" id="ARBA00022741"/>
    </source>
</evidence>
<keyword evidence="2 10" id="KW-1003">Cell membrane</keyword>
<feature type="transmembrane region" description="Helical" evidence="10">
    <location>
        <begin position="121"/>
        <end position="137"/>
    </location>
</feature>